<dbReference type="RefSeq" id="WP_147167934.1">
    <property type="nucleotide sequence ID" value="NZ_VOOR01000025.1"/>
</dbReference>
<name>A0A5C6RK41_9BACT</name>
<dbReference type="SUPFAM" id="SSF52833">
    <property type="entry name" value="Thioredoxin-like"/>
    <property type="match status" value="1"/>
</dbReference>
<proteinExistence type="predicted"/>
<dbReference type="EMBL" id="VOOR01000025">
    <property type="protein sequence ID" value="TXB62718.1"/>
    <property type="molecule type" value="Genomic_DNA"/>
</dbReference>
<dbReference type="PROSITE" id="PS51352">
    <property type="entry name" value="THIOREDOXIN_2"/>
    <property type="match status" value="1"/>
</dbReference>
<dbReference type="AlphaFoldDB" id="A0A5C6RK41"/>
<comment type="caution">
    <text evidence="2">The sequence shown here is derived from an EMBL/GenBank/DDBJ whole genome shotgun (WGS) entry which is preliminary data.</text>
</comment>
<evidence type="ECO:0000313" key="2">
    <source>
        <dbReference type="EMBL" id="TXB62718.1"/>
    </source>
</evidence>
<sequence length="468" mass="52653">MKCTNTAQKRALRWYMLLSILFFTLLQGRSQSITGRLANHPNEKVYLYGFDDFEAYAIDSTTTNADGEFGLRFAAKDYGMGYILPAGKQLLIVALADEASRITGDAFRLAETAKIIEGAENKAFAAYAVQHAQHEKALSAWRFLEQLYTQDSLFAECSGQQQGIANEIARLKAADAGFLNSLPAHSYMRWFLPIRQLVSSVAAVAQYRPEEIPATRAALRAIDYADDRLYKSGLLKEAVENHVWFIENSSGPLDSVYAHLNTFIDLIIDQLEADNERFNLITQRLFEVLEERSLYTSSEYLAKRLLQGDDCGCVNADFEKRLHKYMKMAKGATAPDIVFTDFTYFPEGVSAKRLSELAADYYLVIFAAGWCGHCQEALPQVAALYPELQAKGIEVVMVSLDETPEGFAQFAAPLPFISTTDYQKWDGQAALDYQVFATPTYYMLDKERTILQSFKSIAHLKAWLEWVG</sequence>
<dbReference type="InterPro" id="IPR036249">
    <property type="entry name" value="Thioredoxin-like_sf"/>
</dbReference>
<feature type="domain" description="Thioredoxin" evidence="1">
    <location>
        <begin position="328"/>
        <end position="468"/>
    </location>
</feature>
<accession>A0A5C6RK41</accession>
<reference evidence="2 3" key="1">
    <citation type="submission" date="2019-08" db="EMBL/GenBank/DDBJ databases">
        <title>Genome of Phaeodactylibacter luteus.</title>
        <authorList>
            <person name="Bowman J.P."/>
        </authorList>
    </citation>
    <scope>NUCLEOTIDE SEQUENCE [LARGE SCALE GENOMIC DNA]</scope>
    <source>
        <strain evidence="2 3">KCTC 42180</strain>
    </source>
</reference>
<dbReference type="PANTHER" id="PTHR42852">
    <property type="entry name" value="THIOL:DISULFIDE INTERCHANGE PROTEIN DSBE"/>
    <property type="match status" value="1"/>
</dbReference>
<protein>
    <submittedName>
        <fullName evidence="2">AhpC/TSA family protein</fullName>
    </submittedName>
</protein>
<gene>
    <name evidence="2" type="ORF">FRY97_12785</name>
</gene>
<dbReference type="OrthoDB" id="6399635at2"/>
<dbReference type="Pfam" id="PF00578">
    <property type="entry name" value="AhpC-TSA"/>
    <property type="match status" value="1"/>
</dbReference>
<evidence type="ECO:0000259" key="1">
    <source>
        <dbReference type="PROSITE" id="PS51352"/>
    </source>
</evidence>
<dbReference type="InterPro" id="IPR000866">
    <property type="entry name" value="AhpC/TSA"/>
</dbReference>
<evidence type="ECO:0000313" key="3">
    <source>
        <dbReference type="Proteomes" id="UP000321580"/>
    </source>
</evidence>
<dbReference type="InterPro" id="IPR050553">
    <property type="entry name" value="Thioredoxin_ResA/DsbE_sf"/>
</dbReference>
<dbReference type="InterPro" id="IPR013766">
    <property type="entry name" value="Thioredoxin_domain"/>
</dbReference>
<dbReference type="CDD" id="cd02966">
    <property type="entry name" value="TlpA_like_family"/>
    <property type="match status" value="1"/>
</dbReference>
<organism evidence="2 3">
    <name type="scientific">Phaeodactylibacter luteus</name>
    <dbReference type="NCBI Taxonomy" id="1564516"/>
    <lineage>
        <taxon>Bacteria</taxon>
        <taxon>Pseudomonadati</taxon>
        <taxon>Bacteroidota</taxon>
        <taxon>Saprospiria</taxon>
        <taxon>Saprospirales</taxon>
        <taxon>Haliscomenobacteraceae</taxon>
        <taxon>Phaeodactylibacter</taxon>
    </lineage>
</organism>
<dbReference type="Proteomes" id="UP000321580">
    <property type="component" value="Unassembled WGS sequence"/>
</dbReference>
<keyword evidence="3" id="KW-1185">Reference proteome</keyword>
<dbReference type="PANTHER" id="PTHR42852:SF13">
    <property type="entry name" value="PROTEIN DIPZ"/>
    <property type="match status" value="1"/>
</dbReference>
<dbReference type="Gene3D" id="3.40.30.10">
    <property type="entry name" value="Glutaredoxin"/>
    <property type="match status" value="1"/>
</dbReference>